<dbReference type="Pfam" id="PF13401">
    <property type="entry name" value="AAA_22"/>
    <property type="match status" value="1"/>
</dbReference>
<keyword evidence="1" id="KW-1133">Transmembrane helix</keyword>
<sequence length="307" mass="34816">MYLEHFGLKEFPFSLTPNTEYFLNMASYHKAYNMLMVSIANREGFIKVVGEVGTGKTMMCRTVLNALEHDAERYVTAYIANPVLSPKGLFLAFAEELGIEVDTDIGHHSLLKRISKVLMEHALSDRQVILFIDEAHAMPRKTLEALRLLTNLETEKSKLFQVVLFAQPELDEMLREKSLRQLLQRITFSYKLESLDRDGVHRYVSHRMAKAGYNGPDVFSSKALDDLFAVSQGIPRIINILCHKALMVAYGRGDRMVDRLHMQKAIDDTEGVEYVKSDSQSMRLATVSLALIGGAVALYLLSYYLRS</sequence>
<protein>
    <submittedName>
        <fullName evidence="3">Putative Mannose-sensitive agglutinin (MSHA) biogenesis protein MshM (Pilus type IV)</fullName>
    </submittedName>
</protein>
<dbReference type="InterPro" id="IPR027417">
    <property type="entry name" value="P-loop_NTPase"/>
</dbReference>
<dbReference type="Gene3D" id="3.40.50.300">
    <property type="entry name" value="P-loop containing nucleotide triphosphate hydrolases"/>
    <property type="match status" value="1"/>
</dbReference>
<keyword evidence="1" id="KW-0812">Transmembrane</keyword>
<evidence type="ECO:0000313" key="3">
    <source>
        <dbReference type="EMBL" id="ALO45159.1"/>
    </source>
</evidence>
<dbReference type="PANTHER" id="PTHR35894">
    <property type="entry name" value="GENERAL SECRETION PATHWAY PROTEIN A-RELATED"/>
    <property type="match status" value="1"/>
</dbReference>
<dbReference type="STRING" id="1249552.PS2015_473"/>
<evidence type="ECO:0000313" key="4">
    <source>
        <dbReference type="Proteomes" id="UP000065641"/>
    </source>
</evidence>
<reference evidence="3 4" key="1">
    <citation type="submission" date="2015-11" db="EMBL/GenBank/DDBJ databases">
        <authorList>
            <person name="Zhang Y."/>
            <person name="Guo Z."/>
        </authorList>
    </citation>
    <scope>NUCLEOTIDE SEQUENCE [LARGE SCALE GENOMIC DNA]</scope>
    <source>
        <strain evidence="3 4">KCTC 32221</strain>
    </source>
</reference>
<feature type="transmembrane region" description="Helical" evidence="1">
    <location>
        <begin position="284"/>
        <end position="305"/>
    </location>
</feature>
<dbReference type="RefSeq" id="WP_058020653.1">
    <property type="nucleotide sequence ID" value="NZ_CP013189.1"/>
</dbReference>
<dbReference type="GO" id="GO:0016887">
    <property type="term" value="F:ATP hydrolysis activity"/>
    <property type="evidence" value="ECO:0007669"/>
    <property type="project" value="InterPro"/>
</dbReference>
<dbReference type="CDD" id="cd00009">
    <property type="entry name" value="AAA"/>
    <property type="match status" value="1"/>
</dbReference>
<dbReference type="OrthoDB" id="9780149at2"/>
<name>A0A0S2KA08_9GAMM</name>
<dbReference type="InterPro" id="IPR049945">
    <property type="entry name" value="AAA_22"/>
</dbReference>
<gene>
    <name evidence="3" type="ORF">PS2015_473</name>
</gene>
<evidence type="ECO:0000259" key="2">
    <source>
        <dbReference type="Pfam" id="PF13401"/>
    </source>
</evidence>
<keyword evidence="1" id="KW-0472">Membrane</keyword>
<dbReference type="AlphaFoldDB" id="A0A0S2KA08"/>
<dbReference type="Proteomes" id="UP000065641">
    <property type="component" value="Chromosome"/>
</dbReference>
<accession>A0A0S2KA08</accession>
<dbReference type="PATRIC" id="fig|1249552.3.peg.479"/>
<dbReference type="InterPro" id="IPR052026">
    <property type="entry name" value="ExeA_AAA_ATPase_DNA-bind"/>
</dbReference>
<dbReference type="KEGG" id="pspi:PS2015_473"/>
<organism evidence="3 4">
    <name type="scientific">Pseudohongiella spirulinae</name>
    <dbReference type="NCBI Taxonomy" id="1249552"/>
    <lineage>
        <taxon>Bacteria</taxon>
        <taxon>Pseudomonadati</taxon>
        <taxon>Pseudomonadota</taxon>
        <taxon>Gammaproteobacteria</taxon>
        <taxon>Pseudomonadales</taxon>
        <taxon>Pseudohongiellaceae</taxon>
        <taxon>Pseudohongiella</taxon>
    </lineage>
</organism>
<dbReference type="PANTHER" id="PTHR35894:SF7">
    <property type="entry name" value="GENERAL SECRETION PATHWAY PROTEIN A-RELATED"/>
    <property type="match status" value="1"/>
</dbReference>
<proteinExistence type="predicted"/>
<feature type="domain" description="ORC1/DEAH AAA+ ATPase" evidence="2">
    <location>
        <begin position="42"/>
        <end position="174"/>
    </location>
</feature>
<dbReference type="SUPFAM" id="SSF52540">
    <property type="entry name" value="P-loop containing nucleoside triphosphate hydrolases"/>
    <property type="match status" value="1"/>
</dbReference>
<dbReference type="EMBL" id="CP013189">
    <property type="protein sequence ID" value="ALO45159.1"/>
    <property type="molecule type" value="Genomic_DNA"/>
</dbReference>
<keyword evidence="4" id="KW-1185">Reference proteome</keyword>
<evidence type="ECO:0000256" key="1">
    <source>
        <dbReference type="SAM" id="Phobius"/>
    </source>
</evidence>